<dbReference type="InterPro" id="IPR004013">
    <property type="entry name" value="PHP_dom"/>
</dbReference>
<dbReference type="EMBL" id="VBAK01000118">
    <property type="protein sequence ID" value="TMI89842.1"/>
    <property type="molecule type" value="Genomic_DNA"/>
</dbReference>
<dbReference type="Gene3D" id="3.20.20.140">
    <property type="entry name" value="Metal-dependent hydrolases"/>
    <property type="match status" value="1"/>
</dbReference>
<accession>A0A537K2Y3</accession>
<dbReference type="GO" id="GO:0004534">
    <property type="term" value="F:5'-3' RNA exonuclease activity"/>
    <property type="evidence" value="ECO:0007669"/>
    <property type="project" value="TreeGrafter"/>
</dbReference>
<dbReference type="Proteomes" id="UP000318509">
    <property type="component" value="Unassembled WGS sequence"/>
</dbReference>
<name>A0A537K2Y3_9BACT</name>
<organism evidence="2 3">
    <name type="scientific">Candidatus Segetimicrobium genomatis</name>
    <dbReference type="NCBI Taxonomy" id="2569760"/>
    <lineage>
        <taxon>Bacteria</taxon>
        <taxon>Bacillati</taxon>
        <taxon>Candidatus Sysuimicrobiota</taxon>
        <taxon>Candidatus Sysuimicrobiia</taxon>
        <taxon>Candidatus Sysuimicrobiales</taxon>
        <taxon>Candidatus Segetimicrobiaceae</taxon>
        <taxon>Candidatus Segetimicrobium</taxon>
    </lineage>
</organism>
<dbReference type="InterPro" id="IPR016195">
    <property type="entry name" value="Pol/histidinol_Pase-like"/>
</dbReference>
<reference evidence="2 3" key="1">
    <citation type="journal article" date="2019" name="Nat. Microbiol.">
        <title>Mediterranean grassland soil C-N compound turnover is dependent on rainfall and depth, and is mediated by genomically divergent microorganisms.</title>
        <authorList>
            <person name="Diamond S."/>
            <person name="Andeer P.F."/>
            <person name="Li Z."/>
            <person name="Crits-Christoph A."/>
            <person name="Burstein D."/>
            <person name="Anantharaman K."/>
            <person name="Lane K.R."/>
            <person name="Thomas B.C."/>
            <person name="Pan C."/>
            <person name="Northen T.R."/>
            <person name="Banfield J.F."/>
        </authorList>
    </citation>
    <scope>NUCLEOTIDE SEQUENCE [LARGE SCALE GENOMIC DNA]</scope>
    <source>
        <strain evidence="2">NP_3</strain>
    </source>
</reference>
<dbReference type="SUPFAM" id="SSF89550">
    <property type="entry name" value="PHP domain-like"/>
    <property type="match status" value="1"/>
</dbReference>
<dbReference type="InterPro" id="IPR003141">
    <property type="entry name" value="Pol/His_phosphatase_N"/>
</dbReference>
<dbReference type="GO" id="GO:0035312">
    <property type="term" value="F:5'-3' DNA exonuclease activity"/>
    <property type="evidence" value="ECO:0007669"/>
    <property type="project" value="TreeGrafter"/>
</dbReference>
<feature type="domain" description="Polymerase/histidinol phosphatase N-terminal" evidence="1">
    <location>
        <begin position="3"/>
        <end position="68"/>
    </location>
</feature>
<comment type="caution">
    <text evidence="2">The sequence shown here is derived from an EMBL/GenBank/DDBJ whole genome shotgun (WGS) entry which is preliminary data.</text>
</comment>
<evidence type="ECO:0000313" key="2">
    <source>
        <dbReference type="EMBL" id="TMI89842.1"/>
    </source>
</evidence>
<dbReference type="AlphaFoldDB" id="A0A537K2Y3"/>
<protein>
    <submittedName>
        <fullName evidence="2">PHP domain-containing protein</fullName>
    </submittedName>
</protein>
<dbReference type="Gene3D" id="1.10.150.650">
    <property type="match status" value="1"/>
</dbReference>
<dbReference type="PANTHER" id="PTHR42924:SF3">
    <property type="entry name" value="POLYMERASE_HISTIDINOL PHOSPHATASE N-TERMINAL DOMAIN-CONTAINING PROTEIN"/>
    <property type="match status" value="1"/>
</dbReference>
<evidence type="ECO:0000313" key="3">
    <source>
        <dbReference type="Proteomes" id="UP000318509"/>
    </source>
</evidence>
<dbReference type="Pfam" id="PF02811">
    <property type="entry name" value="PHP"/>
    <property type="match status" value="1"/>
</dbReference>
<dbReference type="CDD" id="cd07438">
    <property type="entry name" value="PHP_HisPPase_AMP"/>
    <property type="match status" value="1"/>
</dbReference>
<dbReference type="PANTHER" id="PTHR42924">
    <property type="entry name" value="EXONUCLEASE"/>
    <property type="match status" value="1"/>
</dbReference>
<dbReference type="InterPro" id="IPR052018">
    <property type="entry name" value="PHP_domain"/>
</dbReference>
<proteinExistence type="predicted"/>
<sequence>MRIDLHTHSTASDGLLSPDRLVRVAREHAVSTLALTDHDTTEGVDEALAAGRRYGVDVIPGVEINTDVGEHEVHILGYYIDHDDGTFQAFLGRRREARVRRAEEMVRRLSALGVRVEWARVREIASGAAVGRPHIARALVEAGRVASAQEAFERFLGRNGPAYVPRAPLAPEDAVEVIAGAGGVPVLAHPGWASGGPVLERVPRLVARGLAGIEVYYPDHTPEMVDAYRTIADRYRLVATGGTDYHGGGARTGHAQLGSLPMPAEVVPALRARWMSAPARRNLPAGDARPS</sequence>
<evidence type="ECO:0000259" key="1">
    <source>
        <dbReference type="SMART" id="SM00481"/>
    </source>
</evidence>
<dbReference type="SMART" id="SM00481">
    <property type="entry name" value="POLIIIAc"/>
    <property type="match status" value="1"/>
</dbReference>
<gene>
    <name evidence="2" type="ORF">E6H00_08815</name>
</gene>